<dbReference type="Pfam" id="PF09190">
    <property type="entry name" value="DALR_2"/>
    <property type="match status" value="1"/>
</dbReference>
<dbReference type="InterPro" id="IPR015273">
    <property type="entry name" value="Cys-tRNA-synt_Ia_DALR"/>
</dbReference>
<feature type="binding site" evidence="13">
    <location>
        <position position="340"/>
    </location>
    <ligand>
        <name>Zn(2+)</name>
        <dbReference type="ChEBI" id="CHEBI:29105"/>
    </ligand>
</feature>
<dbReference type="AlphaFoldDB" id="A0A516G8G8"/>
<keyword evidence="4 13" id="KW-0963">Cytoplasm</keyword>
<comment type="catalytic activity">
    <reaction evidence="12 13">
        <text>tRNA(Cys) + L-cysteine + ATP = L-cysteinyl-tRNA(Cys) + AMP + diphosphate</text>
        <dbReference type="Rhea" id="RHEA:17773"/>
        <dbReference type="Rhea" id="RHEA-COMP:9661"/>
        <dbReference type="Rhea" id="RHEA-COMP:9679"/>
        <dbReference type="ChEBI" id="CHEBI:30616"/>
        <dbReference type="ChEBI" id="CHEBI:33019"/>
        <dbReference type="ChEBI" id="CHEBI:35235"/>
        <dbReference type="ChEBI" id="CHEBI:78442"/>
        <dbReference type="ChEBI" id="CHEBI:78517"/>
        <dbReference type="ChEBI" id="CHEBI:456215"/>
        <dbReference type="EC" id="6.1.1.16"/>
    </reaction>
</comment>
<dbReference type="OrthoDB" id="9815130at2"/>
<evidence type="ECO:0000256" key="1">
    <source>
        <dbReference type="ARBA" id="ARBA00004496"/>
    </source>
</evidence>
<keyword evidence="17" id="KW-1185">Reference proteome</keyword>
<gene>
    <name evidence="13" type="primary">cysS</name>
    <name evidence="16" type="ORF">FNH13_04320</name>
</gene>
<dbReference type="SUPFAM" id="SSF52374">
    <property type="entry name" value="Nucleotidylyl transferase"/>
    <property type="match status" value="1"/>
</dbReference>
<dbReference type="InterPro" id="IPR009080">
    <property type="entry name" value="tRNAsynth_Ia_anticodon-bd"/>
</dbReference>
<dbReference type="GO" id="GO:0006423">
    <property type="term" value="P:cysteinyl-tRNA aminoacylation"/>
    <property type="evidence" value="ECO:0007669"/>
    <property type="project" value="UniProtKB-UniRule"/>
</dbReference>
<dbReference type="InterPro" id="IPR015803">
    <property type="entry name" value="Cys-tRNA-ligase"/>
</dbReference>
<dbReference type="Gene3D" id="3.40.50.620">
    <property type="entry name" value="HUPs"/>
    <property type="match status" value="1"/>
</dbReference>
<dbReference type="KEGG" id="orz:FNH13_04320"/>
<evidence type="ECO:0000256" key="3">
    <source>
        <dbReference type="ARBA" id="ARBA00011245"/>
    </source>
</evidence>
<evidence type="ECO:0000256" key="4">
    <source>
        <dbReference type="ARBA" id="ARBA00022490"/>
    </source>
</evidence>
<proteinExistence type="inferred from homology"/>
<keyword evidence="5 13" id="KW-0436">Ligase</keyword>
<keyword evidence="8 13" id="KW-0862">Zinc</keyword>
<dbReference type="Pfam" id="PF01406">
    <property type="entry name" value="tRNA-synt_1e"/>
    <property type="match status" value="1"/>
</dbReference>
<comment type="similarity">
    <text evidence="2 13">Belongs to the class-I aminoacyl-tRNA synthetase family.</text>
</comment>
<dbReference type="InterPro" id="IPR014729">
    <property type="entry name" value="Rossmann-like_a/b/a_fold"/>
</dbReference>
<evidence type="ECO:0000256" key="13">
    <source>
        <dbReference type="HAMAP-Rule" id="MF_00041"/>
    </source>
</evidence>
<dbReference type="GO" id="GO:0008270">
    <property type="term" value="F:zinc ion binding"/>
    <property type="evidence" value="ECO:0007669"/>
    <property type="project" value="UniProtKB-UniRule"/>
</dbReference>
<comment type="cofactor">
    <cofactor evidence="13">
        <name>Zn(2+)</name>
        <dbReference type="ChEBI" id="CHEBI:29105"/>
    </cofactor>
    <text evidence="13">Binds 1 zinc ion per subunit.</text>
</comment>
<keyword evidence="11 13" id="KW-0030">Aminoacyl-tRNA synthetase</keyword>
<evidence type="ECO:0000313" key="16">
    <source>
        <dbReference type="EMBL" id="QDO87660.1"/>
    </source>
</evidence>
<evidence type="ECO:0000256" key="12">
    <source>
        <dbReference type="ARBA" id="ARBA00047398"/>
    </source>
</evidence>
<evidence type="ECO:0000256" key="14">
    <source>
        <dbReference type="SAM" id="MobiDB-lite"/>
    </source>
</evidence>
<sequence length="581" mass="63088">MSLRRGRPLGHRPCCGRFRSSHGGGGCRGVFTELVSHDLNARKPAVAGVEGDVLGLAGHLSCATQLPAVAGGGDGCVGGGDASVRDQREDAGSLTRVSLRLYDTATRELRDFEPVEPGRVGLYICGLTTQGVPHIGHVRFAVAFDILRRWLVRGHGYDVTLVRNVTDIDDKILNKSAEHDRPWWAWSYTHERATTQALERLGVLPPTYEPRATGHISEMIELIDLLIERGHAYPAADDSGDVYFDVRSWPDYGELTHQKLDDMEPATDADPRGKRDPRDFALWKGHKQGEPETASWPTPYGRGRPGWHLECSAMARKYLGDTFDIHGGGVDLRFPHHENEQAQSRAAGLGFARYWMHNAWVTLSGEKMSKSLGNTLTVAELTKTVPPLVLRYYLGAAHYRSTIEYGDRSLEEAQAAVERIEGYLQRALEVVGESPETLRDEAAGTDVPQGFADALDDDVNVPEALAVLFGAVREGNKTLEQAGGADRATVRHTLLAVLAMTDVLGISPFDPIWGASGATGASDAVLDALVRAQLDARAAARADHDFATADSIRNQLADVGVIIEDTPAGARWSLASDAGTR</sequence>
<evidence type="ECO:0000256" key="11">
    <source>
        <dbReference type="ARBA" id="ARBA00023146"/>
    </source>
</evidence>
<feature type="short sequence motif" description="'HIGH' region" evidence="13">
    <location>
        <begin position="127"/>
        <end position="137"/>
    </location>
</feature>
<protein>
    <recommendedName>
        <fullName evidence="13">Cysteine--tRNA ligase</fullName>
        <ecNumber evidence="13">6.1.1.16</ecNumber>
    </recommendedName>
    <alternativeName>
        <fullName evidence="13">Cysteinyl-tRNA synthetase</fullName>
        <shortName evidence="13">CysRS</shortName>
    </alternativeName>
</protein>
<keyword evidence="6 13" id="KW-0479">Metal-binding</keyword>
<reference evidence="16 17" key="1">
    <citation type="submission" date="2019-07" db="EMBL/GenBank/DDBJ databases">
        <title>complete genome sequencing of Ornithinimicrobium sp. H23M54.</title>
        <authorList>
            <person name="Bae J.-W."/>
            <person name="Lee S.-Y."/>
        </authorList>
    </citation>
    <scope>NUCLEOTIDE SEQUENCE [LARGE SCALE GENOMIC DNA]</scope>
    <source>
        <strain evidence="16 17">H23M54</strain>
    </source>
</reference>
<dbReference type="EC" id="6.1.1.16" evidence="13"/>
<dbReference type="FunFam" id="3.40.50.620:FF:000068">
    <property type="entry name" value="Cysteine--tRNA ligase"/>
    <property type="match status" value="1"/>
</dbReference>
<evidence type="ECO:0000256" key="6">
    <source>
        <dbReference type="ARBA" id="ARBA00022723"/>
    </source>
</evidence>
<evidence type="ECO:0000256" key="2">
    <source>
        <dbReference type="ARBA" id="ARBA00005594"/>
    </source>
</evidence>
<evidence type="ECO:0000256" key="8">
    <source>
        <dbReference type="ARBA" id="ARBA00022833"/>
    </source>
</evidence>
<dbReference type="GO" id="GO:0004817">
    <property type="term" value="F:cysteine-tRNA ligase activity"/>
    <property type="evidence" value="ECO:0007669"/>
    <property type="project" value="UniProtKB-UniRule"/>
</dbReference>
<dbReference type="EMBL" id="CP041616">
    <property type="protein sequence ID" value="QDO87660.1"/>
    <property type="molecule type" value="Genomic_DNA"/>
</dbReference>
<feature type="domain" description="Cysteinyl-tRNA synthetase class Ia DALR" evidence="15">
    <location>
        <begin position="450"/>
        <end position="514"/>
    </location>
</feature>
<name>A0A516G8G8_9MICO</name>
<dbReference type="CDD" id="cd00672">
    <property type="entry name" value="CysRS_core"/>
    <property type="match status" value="1"/>
</dbReference>
<dbReference type="InterPro" id="IPR032678">
    <property type="entry name" value="tRNA-synt_1_cat_dom"/>
</dbReference>
<organism evidence="16 17">
    <name type="scientific">Ornithinimicrobium ciconiae</name>
    <dbReference type="NCBI Taxonomy" id="2594265"/>
    <lineage>
        <taxon>Bacteria</taxon>
        <taxon>Bacillati</taxon>
        <taxon>Actinomycetota</taxon>
        <taxon>Actinomycetes</taxon>
        <taxon>Micrococcales</taxon>
        <taxon>Ornithinimicrobiaceae</taxon>
        <taxon>Ornithinimicrobium</taxon>
    </lineage>
</organism>
<feature type="binding site" evidence="13">
    <location>
        <position position="311"/>
    </location>
    <ligand>
        <name>Zn(2+)</name>
        <dbReference type="ChEBI" id="CHEBI:29105"/>
    </ligand>
</feature>
<feature type="binding site" evidence="13">
    <location>
        <position position="336"/>
    </location>
    <ligand>
        <name>Zn(2+)</name>
        <dbReference type="ChEBI" id="CHEBI:29105"/>
    </ligand>
</feature>
<dbReference type="GO" id="GO:0005524">
    <property type="term" value="F:ATP binding"/>
    <property type="evidence" value="ECO:0007669"/>
    <property type="project" value="UniProtKB-UniRule"/>
</dbReference>
<dbReference type="HAMAP" id="MF_00041">
    <property type="entry name" value="Cys_tRNA_synth"/>
    <property type="match status" value="1"/>
</dbReference>
<feature type="binding site" evidence="13">
    <location>
        <position position="125"/>
    </location>
    <ligand>
        <name>Zn(2+)</name>
        <dbReference type="ChEBI" id="CHEBI:29105"/>
    </ligand>
</feature>
<accession>A0A516G8G8</accession>
<keyword evidence="10 13" id="KW-0648">Protein biosynthesis</keyword>
<dbReference type="PANTHER" id="PTHR10890:SF30">
    <property type="entry name" value="CYSTEINE--TRNA LIGASE"/>
    <property type="match status" value="1"/>
</dbReference>
<dbReference type="InterPro" id="IPR024909">
    <property type="entry name" value="Cys-tRNA/MSH_ligase"/>
</dbReference>
<feature type="binding site" evidence="13">
    <location>
        <position position="370"/>
    </location>
    <ligand>
        <name>ATP</name>
        <dbReference type="ChEBI" id="CHEBI:30616"/>
    </ligand>
</feature>
<dbReference type="NCBIfam" id="TIGR00435">
    <property type="entry name" value="cysS"/>
    <property type="match status" value="1"/>
</dbReference>
<feature type="compositionally biased region" description="Basic and acidic residues" evidence="14">
    <location>
        <begin position="269"/>
        <end position="279"/>
    </location>
</feature>
<evidence type="ECO:0000256" key="9">
    <source>
        <dbReference type="ARBA" id="ARBA00022840"/>
    </source>
</evidence>
<evidence type="ECO:0000313" key="17">
    <source>
        <dbReference type="Proteomes" id="UP000315395"/>
    </source>
</evidence>
<feature type="region of interest" description="Disordered" evidence="14">
    <location>
        <begin position="257"/>
        <end position="279"/>
    </location>
</feature>
<dbReference type="PRINTS" id="PR00983">
    <property type="entry name" value="TRNASYNTHCYS"/>
</dbReference>
<dbReference type="InterPro" id="IPR056411">
    <property type="entry name" value="CysS_C"/>
</dbReference>
<comment type="subunit">
    <text evidence="3 13">Monomer.</text>
</comment>
<dbReference type="GO" id="GO:0005829">
    <property type="term" value="C:cytosol"/>
    <property type="evidence" value="ECO:0007669"/>
    <property type="project" value="TreeGrafter"/>
</dbReference>
<comment type="subcellular location">
    <subcellularLocation>
        <location evidence="1 13">Cytoplasm</location>
    </subcellularLocation>
</comment>
<keyword evidence="9 13" id="KW-0067">ATP-binding</keyword>
<dbReference type="SMART" id="SM00840">
    <property type="entry name" value="DALR_2"/>
    <property type="match status" value="1"/>
</dbReference>
<evidence type="ECO:0000256" key="7">
    <source>
        <dbReference type="ARBA" id="ARBA00022741"/>
    </source>
</evidence>
<dbReference type="Pfam" id="PF23493">
    <property type="entry name" value="CysS_C"/>
    <property type="match status" value="1"/>
</dbReference>
<dbReference type="Gene3D" id="1.20.120.1910">
    <property type="entry name" value="Cysteine-tRNA ligase, C-terminal anti-codon recognition domain"/>
    <property type="match status" value="1"/>
</dbReference>
<evidence type="ECO:0000259" key="15">
    <source>
        <dbReference type="SMART" id="SM00840"/>
    </source>
</evidence>
<dbReference type="Proteomes" id="UP000315395">
    <property type="component" value="Chromosome"/>
</dbReference>
<feature type="short sequence motif" description="'KMSKS' region" evidence="13">
    <location>
        <begin position="367"/>
        <end position="371"/>
    </location>
</feature>
<dbReference type="SUPFAM" id="SSF47323">
    <property type="entry name" value="Anticodon-binding domain of a subclass of class I aminoacyl-tRNA synthetases"/>
    <property type="match status" value="1"/>
</dbReference>
<keyword evidence="7 13" id="KW-0547">Nucleotide-binding</keyword>
<dbReference type="PANTHER" id="PTHR10890">
    <property type="entry name" value="CYSTEINYL-TRNA SYNTHETASE"/>
    <property type="match status" value="1"/>
</dbReference>
<evidence type="ECO:0000256" key="10">
    <source>
        <dbReference type="ARBA" id="ARBA00022917"/>
    </source>
</evidence>
<evidence type="ECO:0000256" key="5">
    <source>
        <dbReference type="ARBA" id="ARBA00022598"/>
    </source>
</evidence>